<dbReference type="RefSeq" id="WP_258543342.1">
    <property type="nucleotide sequence ID" value="NZ_OU015584.1"/>
</dbReference>
<reference evidence="3" key="1">
    <citation type="submission" date="2021-04" db="EMBL/GenBank/DDBJ databases">
        <authorList>
            <person name="Rodrigo-Torres L."/>
            <person name="Arahal R. D."/>
            <person name="Lucena T."/>
        </authorList>
    </citation>
    <scope>NUCLEOTIDE SEQUENCE</scope>
    <source>
        <strain evidence="3">AS29M-1</strain>
    </source>
</reference>
<protein>
    <submittedName>
        <fullName evidence="3">Uncharacterized protein</fullName>
    </submittedName>
</protein>
<feature type="region of interest" description="Disordered" evidence="1">
    <location>
        <begin position="136"/>
        <end position="172"/>
    </location>
</feature>
<dbReference type="KEGG" id="ptan:CRYO30217_03154"/>
<dbReference type="AlphaFoldDB" id="A0A916JRZ6"/>
<sequence length="353" mass="38981">MNKLFTFLTLSLVALTSFAETVKLKITYNGSGISGHTVYVMIGGGVLGSGVTDSYGEVSVNVSSLPTKSIDIKGEKICNNAEKSWEVKGYVTLDGSNYAHLKMEEPIAEMVEASGGFMSESTLVASYGLVCSGSSGSSSSSSSSSGTADNTSNNTGSTGVSSTPLMTREESLESQKMMLENRLSNLDNKISKSQSKIDEGKVEGKKKEDEMYDIMEWEVEKKITSNKLDKVNLQMDKGMLNKSERQMFKENEKAYEEELDEIKEDRKKGVSLLSEEEKAEALEVTDAEMADMSNLQLKKKRLDYKSKLGKLKLKLKTKKKFMSPNEVEELEAQIADIEKSIEVMEAEIEKRNE</sequence>
<name>A0A916JRZ6_9FLAO</name>
<evidence type="ECO:0000313" key="4">
    <source>
        <dbReference type="Proteomes" id="UP000683507"/>
    </source>
</evidence>
<dbReference type="Proteomes" id="UP000683507">
    <property type="component" value="Chromosome"/>
</dbReference>
<keyword evidence="4" id="KW-1185">Reference proteome</keyword>
<accession>A0A916JRZ6</accession>
<gene>
    <name evidence="3" type="ORF">CRYO30217_03154</name>
</gene>
<proteinExistence type="predicted"/>
<organism evidence="3 4">
    <name type="scientific">Parvicella tangerina</name>
    <dbReference type="NCBI Taxonomy" id="2829795"/>
    <lineage>
        <taxon>Bacteria</taxon>
        <taxon>Pseudomonadati</taxon>
        <taxon>Bacteroidota</taxon>
        <taxon>Flavobacteriia</taxon>
        <taxon>Flavobacteriales</taxon>
        <taxon>Parvicellaceae</taxon>
        <taxon>Parvicella</taxon>
    </lineage>
</organism>
<feature type="signal peptide" evidence="2">
    <location>
        <begin position="1"/>
        <end position="19"/>
    </location>
</feature>
<evidence type="ECO:0000256" key="2">
    <source>
        <dbReference type="SAM" id="SignalP"/>
    </source>
</evidence>
<evidence type="ECO:0000256" key="1">
    <source>
        <dbReference type="SAM" id="MobiDB-lite"/>
    </source>
</evidence>
<evidence type="ECO:0000313" key="3">
    <source>
        <dbReference type="EMBL" id="CAG5086516.1"/>
    </source>
</evidence>
<dbReference type="EMBL" id="OU015584">
    <property type="protein sequence ID" value="CAG5086516.1"/>
    <property type="molecule type" value="Genomic_DNA"/>
</dbReference>
<keyword evidence="2" id="KW-0732">Signal</keyword>
<feature type="compositionally biased region" description="Low complexity" evidence="1">
    <location>
        <begin position="136"/>
        <end position="163"/>
    </location>
</feature>
<feature type="chain" id="PRO_5037231004" evidence="2">
    <location>
        <begin position="20"/>
        <end position="353"/>
    </location>
</feature>